<organism evidence="2 3">
    <name type="scientific">Methylobrevis pamukkalensis</name>
    <dbReference type="NCBI Taxonomy" id="1439726"/>
    <lineage>
        <taxon>Bacteria</taxon>
        <taxon>Pseudomonadati</taxon>
        <taxon>Pseudomonadota</taxon>
        <taxon>Alphaproteobacteria</taxon>
        <taxon>Hyphomicrobiales</taxon>
        <taxon>Pleomorphomonadaceae</taxon>
        <taxon>Methylobrevis</taxon>
    </lineage>
</organism>
<dbReference type="EMBL" id="MCRJ01000035">
    <property type="protein sequence ID" value="ODN70898.1"/>
    <property type="molecule type" value="Genomic_DNA"/>
</dbReference>
<feature type="transmembrane region" description="Helical" evidence="1">
    <location>
        <begin position="133"/>
        <end position="153"/>
    </location>
</feature>
<feature type="transmembrane region" description="Helical" evidence="1">
    <location>
        <begin position="198"/>
        <end position="222"/>
    </location>
</feature>
<feature type="transmembrane region" description="Helical" evidence="1">
    <location>
        <begin position="159"/>
        <end position="177"/>
    </location>
</feature>
<proteinExistence type="predicted"/>
<dbReference type="PATRIC" id="fig|1439726.3.peg.1842"/>
<evidence type="ECO:0000313" key="2">
    <source>
        <dbReference type="EMBL" id="ODN70898.1"/>
    </source>
</evidence>
<feature type="transmembrane region" description="Helical" evidence="1">
    <location>
        <begin position="94"/>
        <end position="112"/>
    </location>
</feature>
<sequence length="225" mass="24884">MDFMTLLRSAEMLLYEMVSWLAFYPITLWRCLTRPLAMIVYAEKELTLPVEEQFSDALSPPIFLFLTVLLATLAQSAVPHHTVAYQGLLSDSRNLLIFRAVIFSLFPLLLGIQHVRLSGLPLTRRTLRPMFYAQSYVTVPFVLAVDLALLMIGTSSVPAILAGLGVFLLGIGWYFAVLMRSFMIHRGVTIGRAIAQTVLAMVLGSIGFTLAIMMTLVTGAAITEP</sequence>
<keyword evidence="3" id="KW-1185">Reference proteome</keyword>
<feature type="transmembrane region" description="Helical" evidence="1">
    <location>
        <begin position="54"/>
        <end position="74"/>
    </location>
</feature>
<evidence type="ECO:0000313" key="3">
    <source>
        <dbReference type="Proteomes" id="UP000094622"/>
    </source>
</evidence>
<feature type="transmembrane region" description="Helical" evidence="1">
    <location>
        <begin position="12"/>
        <end position="33"/>
    </location>
</feature>
<reference evidence="2 3" key="1">
    <citation type="submission" date="2016-07" db="EMBL/GenBank/DDBJ databases">
        <title>Draft Genome Sequence of Methylobrevis pamukkalensis PK2.</title>
        <authorList>
            <person name="Vasilenko O.V."/>
            <person name="Doronina N.V."/>
            <person name="Shmareva M.N."/>
            <person name="Tarlachkov S.V."/>
            <person name="Mustakhimov I."/>
            <person name="Trotsenko Y.A."/>
        </authorList>
    </citation>
    <scope>NUCLEOTIDE SEQUENCE [LARGE SCALE GENOMIC DNA]</scope>
    <source>
        <strain evidence="2 3">PK2</strain>
    </source>
</reference>
<keyword evidence="1" id="KW-0812">Transmembrane</keyword>
<gene>
    <name evidence="2" type="ORF">A6302_01742</name>
</gene>
<evidence type="ECO:0008006" key="4">
    <source>
        <dbReference type="Google" id="ProtNLM"/>
    </source>
</evidence>
<dbReference type="AlphaFoldDB" id="A0A1E3H3K5"/>
<dbReference type="Proteomes" id="UP000094622">
    <property type="component" value="Unassembled WGS sequence"/>
</dbReference>
<protein>
    <recommendedName>
        <fullName evidence="4">Yip1 domain protein</fullName>
    </recommendedName>
</protein>
<dbReference type="OrthoDB" id="8820484at2"/>
<keyword evidence="1" id="KW-0472">Membrane</keyword>
<comment type="caution">
    <text evidence="2">The sequence shown here is derived from an EMBL/GenBank/DDBJ whole genome shotgun (WGS) entry which is preliminary data.</text>
</comment>
<keyword evidence="1" id="KW-1133">Transmembrane helix</keyword>
<accession>A0A1E3H3K5</accession>
<dbReference type="RefSeq" id="WP_069306562.1">
    <property type="nucleotide sequence ID" value="NZ_MCRJ01000035.1"/>
</dbReference>
<evidence type="ECO:0000256" key="1">
    <source>
        <dbReference type="SAM" id="Phobius"/>
    </source>
</evidence>
<name>A0A1E3H3K5_9HYPH</name>